<evidence type="ECO:0000256" key="9">
    <source>
        <dbReference type="ARBA" id="ARBA00022884"/>
    </source>
</evidence>
<dbReference type="InterPro" id="IPR029071">
    <property type="entry name" value="Ubiquitin-like_domsf"/>
</dbReference>
<dbReference type="Pfam" id="PF00240">
    <property type="entry name" value="ubiquitin"/>
    <property type="match status" value="2"/>
</dbReference>
<organism evidence="12 13">
    <name type="scientific">Chiloscyllium punctatum</name>
    <name type="common">Brownbanded bambooshark</name>
    <name type="synonym">Hemiscyllium punctatum</name>
    <dbReference type="NCBI Taxonomy" id="137246"/>
    <lineage>
        <taxon>Eukaryota</taxon>
        <taxon>Metazoa</taxon>
        <taxon>Chordata</taxon>
        <taxon>Craniata</taxon>
        <taxon>Vertebrata</taxon>
        <taxon>Chondrichthyes</taxon>
        <taxon>Elasmobranchii</taxon>
        <taxon>Galeomorphii</taxon>
        <taxon>Galeoidea</taxon>
        <taxon>Orectolobiformes</taxon>
        <taxon>Hemiscylliidae</taxon>
        <taxon>Chiloscyllium</taxon>
    </lineage>
</organism>
<dbReference type="PROSITE" id="PS50053">
    <property type="entry name" value="UBIQUITIN_2"/>
    <property type="match status" value="2"/>
</dbReference>
<dbReference type="Gene3D" id="1.10.1410.20">
    <property type="entry name" value="2'-5'-oligoadenylate synthetase 1, domain 2"/>
    <property type="match status" value="1"/>
</dbReference>
<proteinExistence type="inferred from homology"/>
<dbReference type="PROSITE" id="PS00833">
    <property type="entry name" value="25A_SYNTH_2"/>
    <property type="match status" value="1"/>
</dbReference>
<dbReference type="PRINTS" id="PR00348">
    <property type="entry name" value="UBIQUITIN"/>
</dbReference>
<dbReference type="OMA" id="CCMDLYG"/>
<comment type="subcellular location">
    <subcellularLocation>
        <location evidence="3">Cytoplasm</location>
    </subcellularLocation>
</comment>
<dbReference type="AlphaFoldDB" id="A0A401S705"/>
<dbReference type="GO" id="GO:0046872">
    <property type="term" value="F:metal ion binding"/>
    <property type="evidence" value="ECO:0007669"/>
    <property type="project" value="UniProtKB-KW"/>
</dbReference>
<dbReference type="CDD" id="cd05400">
    <property type="entry name" value="NT_2-5OAS_ClassI-CCAase"/>
    <property type="match status" value="1"/>
</dbReference>
<dbReference type="PROSITE" id="PS50152">
    <property type="entry name" value="25A_SYNTH_3"/>
    <property type="match status" value="1"/>
</dbReference>
<dbReference type="InterPro" id="IPR006116">
    <property type="entry name" value="NT_2-5OAS_ClassI-CCAase"/>
</dbReference>
<dbReference type="GO" id="GO:0016020">
    <property type="term" value="C:membrane"/>
    <property type="evidence" value="ECO:0007669"/>
    <property type="project" value="TreeGrafter"/>
</dbReference>
<dbReference type="GO" id="GO:0051607">
    <property type="term" value="P:defense response to virus"/>
    <property type="evidence" value="ECO:0007669"/>
    <property type="project" value="UniProtKB-KW"/>
</dbReference>
<dbReference type="Proteomes" id="UP000287033">
    <property type="component" value="Unassembled WGS sequence"/>
</dbReference>
<dbReference type="GO" id="GO:0005829">
    <property type="term" value="C:cytosol"/>
    <property type="evidence" value="ECO:0007669"/>
    <property type="project" value="TreeGrafter"/>
</dbReference>
<reference evidence="12 13" key="1">
    <citation type="journal article" date="2018" name="Nat. Ecol. Evol.">
        <title>Shark genomes provide insights into elasmobranch evolution and the origin of vertebrates.</title>
        <authorList>
            <person name="Hara Y"/>
            <person name="Yamaguchi K"/>
            <person name="Onimaru K"/>
            <person name="Kadota M"/>
            <person name="Koyanagi M"/>
            <person name="Keeley SD"/>
            <person name="Tatsumi K"/>
            <person name="Tanaka K"/>
            <person name="Motone F"/>
            <person name="Kageyama Y"/>
            <person name="Nozu R"/>
            <person name="Adachi N"/>
            <person name="Nishimura O"/>
            <person name="Nakagawa R"/>
            <person name="Tanegashima C"/>
            <person name="Kiyatake I"/>
            <person name="Matsumoto R"/>
            <person name="Murakumo K"/>
            <person name="Nishida K"/>
            <person name="Terakita A"/>
            <person name="Kuratani S"/>
            <person name="Sato K"/>
            <person name="Hyodo S Kuraku.S."/>
        </authorList>
    </citation>
    <scope>NUCLEOTIDE SEQUENCE [LARGE SCALE GENOMIC DNA]</scope>
</reference>
<dbReference type="STRING" id="137246.A0A401S705"/>
<dbReference type="GO" id="GO:0001730">
    <property type="term" value="F:2'-5'-oligoadenylate synthetase activity"/>
    <property type="evidence" value="ECO:0007669"/>
    <property type="project" value="UniProtKB-EC"/>
</dbReference>
<dbReference type="OrthoDB" id="1885901at2759"/>
<dbReference type="Gene3D" id="3.30.460.10">
    <property type="entry name" value="Beta Polymerase, domain 2"/>
    <property type="match status" value="1"/>
</dbReference>
<evidence type="ECO:0000256" key="6">
    <source>
        <dbReference type="ARBA" id="ARBA00022490"/>
    </source>
</evidence>
<dbReference type="FunFam" id="3.30.460.10:FF:000007">
    <property type="entry name" value="2'-5'-oligoadenylate synthetase 1"/>
    <property type="match status" value="1"/>
</dbReference>
<dbReference type="InterPro" id="IPR000626">
    <property type="entry name" value="Ubiquitin-like_dom"/>
</dbReference>
<comment type="similarity">
    <text evidence="4">Belongs to the 2-5A synthase family.</text>
</comment>
<keyword evidence="7" id="KW-0399">Innate immunity</keyword>
<dbReference type="PANTHER" id="PTHR11258">
    <property type="entry name" value="2-5 OLIGOADENYLATE SYNTHETASE"/>
    <property type="match status" value="1"/>
</dbReference>
<dbReference type="InterPro" id="IPR019956">
    <property type="entry name" value="Ubiquitin_dom"/>
</dbReference>
<dbReference type="Pfam" id="PF01909">
    <property type="entry name" value="NTP_transf_2"/>
    <property type="match status" value="1"/>
</dbReference>
<keyword evidence="10" id="KW-0051">Antiviral defense</keyword>
<dbReference type="InterPro" id="IPR002934">
    <property type="entry name" value="Polymerase_NTP_transf_dom"/>
</dbReference>
<dbReference type="InterPro" id="IPR043518">
    <property type="entry name" value="2-5OAS_N_CS"/>
</dbReference>
<comment type="cofactor">
    <cofactor evidence="2">
        <name>Mg(2+)</name>
        <dbReference type="ChEBI" id="CHEBI:18420"/>
    </cofactor>
</comment>
<dbReference type="EMBL" id="BEZZ01000112">
    <property type="protein sequence ID" value="GCC26167.1"/>
    <property type="molecule type" value="Genomic_DNA"/>
</dbReference>
<dbReference type="SUPFAM" id="SSF81631">
    <property type="entry name" value="PAP/OAS1 substrate-binding domain"/>
    <property type="match status" value="1"/>
</dbReference>
<evidence type="ECO:0000256" key="7">
    <source>
        <dbReference type="ARBA" id="ARBA00022588"/>
    </source>
</evidence>
<dbReference type="InterPro" id="IPR043519">
    <property type="entry name" value="NT_sf"/>
</dbReference>
<keyword evidence="8" id="KW-0391">Immunity</keyword>
<dbReference type="GO" id="GO:0005524">
    <property type="term" value="F:ATP binding"/>
    <property type="evidence" value="ECO:0007669"/>
    <property type="project" value="UniProtKB-KW"/>
</dbReference>
<evidence type="ECO:0000256" key="2">
    <source>
        <dbReference type="ARBA" id="ARBA00001946"/>
    </source>
</evidence>
<evidence type="ECO:0000313" key="12">
    <source>
        <dbReference type="EMBL" id="GCC26167.1"/>
    </source>
</evidence>
<dbReference type="SUPFAM" id="SSF81301">
    <property type="entry name" value="Nucleotidyltransferase"/>
    <property type="match status" value="1"/>
</dbReference>
<evidence type="ECO:0000256" key="3">
    <source>
        <dbReference type="ARBA" id="ARBA00004496"/>
    </source>
</evidence>
<gene>
    <name evidence="12" type="ORF">chiPu_0004582</name>
</gene>
<dbReference type="InterPro" id="IPR018952">
    <property type="entry name" value="2-5-oligoAdlate_synth_1_dom2/C"/>
</dbReference>
<dbReference type="CDD" id="cd17039">
    <property type="entry name" value="Ubl_ubiquitin_like"/>
    <property type="match status" value="1"/>
</dbReference>
<evidence type="ECO:0000313" key="13">
    <source>
        <dbReference type="Proteomes" id="UP000287033"/>
    </source>
</evidence>
<dbReference type="PANTHER" id="PTHR11258:SF7">
    <property type="entry name" value="2'-5'-OLIGOADENYLATE SYNTHASE-LIKE PROTEIN 2"/>
    <property type="match status" value="1"/>
</dbReference>
<evidence type="ECO:0000259" key="11">
    <source>
        <dbReference type="PROSITE" id="PS50053"/>
    </source>
</evidence>
<dbReference type="FunFam" id="1.10.1410.20:FF:000001">
    <property type="entry name" value="2'-5'-oligoadenylate synthetase 1"/>
    <property type="match status" value="1"/>
</dbReference>
<dbReference type="GO" id="GO:0003725">
    <property type="term" value="F:double-stranded RNA binding"/>
    <property type="evidence" value="ECO:0007669"/>
    <property type="project" value="TreeGrafter"/>
</dbReference>
<sequence length="502" mass="57395">MDLHLYRTEPRRLEDFIKQNLEPNEFNIEVRNAVHRICEFLKNRCFIKQPGIKVIRAVKGGSSGKGTALRNGSDADLVVFLNYFQSFEELRNKRQEILEGIQQVLTECAPSIANKISDINITFVPNSNIPPKSLSFALKSKKKYSNSVEFDILPVFDALEGSNGNAAHLRLMKFVSENGDPCGEFSACFTELQKNFVKQRNGKLKDLIRLLKYWYKEYVKPRKSELAPGQRLPAKYAVELLTIYAWEQGNGTERFVTAEGFRTVLELICNYQNLHIYWTDHYNVNNQDIVNFLRKKLRGNRPIILDPADPTNNVALSDGWYVMVKEAKKCLSSPCLSGVQAWKVQPKAQFEITVISLNGSSLPLMANIDTNILMIKNHIQQNWSIPVYQQRLMFNETILNGGKTLLDSGIFFEAKLHLLVTNSMEIFVRHPNGRNLEIKVSPTDKVLSLKNKIQNLERISPSQYYLTFQSRTLEDSHTLESYGIDQHCTIDINLRLRGGKAS</sequence>
<name>A0A401S705_CHIPU</name>
<dbReference type="GO" id="GO:0005654">
    <property type="term" value="C:nucleoplasm"/>
    <property type="evidence" value="ECO:0007669"/>
    <property type="project" value="TreeGrafter"/>
</dbReference>
<feature type="domain" description="Ubiquitin-like" evidence="11">
    <location>
        <begin position="424"/>
        <end position="499"/>
    </location>
</feature>
<accession>A0A401S705</accession>
<keyword evidence="13" id="KW-1185">Reference proteome</keyword>
<dbReference type="GO" id="GO:0045087">
    <property type="term" value="P:innate immune response"/>
    <property type="evidence" value="ECO:0007669"/>
    <property type="project" value="UniProtKB-KW"/>
</dbReference>
<evidence type="ECO:0000256" key="5">
    <source>
        <dbReference type="ARBA" id="ARBA00012577"/>
    </source>
</evidence>
<evidence type="ECO:0000256" key="10">
    <source>
        <dbReference type="ARBA" id="ARBA00023118"/>
    </source>
</evidence>
<dbReference type="SUPFAM" id="SSF54236">
    <property type="entry name" value="Ubiquitin-like"/>
    <property type="match status" value="2"/>
</dbReference>
<dbReference type="EC" id="2.7.7.84" evidence="5"/>
<dbReference type="GO" id="GO:0045071">
    <property type="term" value="P:negative regulation of viral genome replication"/>
    <property type="evidence" value="ECO:0007669"/>
    <property type="project" value="TreeGrafter"/>
</dbReference>
<dbReference type="SMART" id="SM00213">
    <property type="entry name" value="UBQ"/>
    <property type="match status" value="2"/>
</dbReference>
<evidence type="ECO:0000256" key="8">
    <source>
        <dbReference type="ARBA" id="ARBA00022859"/>
    </source>
</evidence>
<keyword evidence="9" id="KW-0694">RNA-binding</keyword>
<dbReference type="PROSITE" id="PS00832">
    <property type="entry name" value="25A_SYNTH_1"/>
    <property type="match status" value="1"/>
</dbReference>
<dbReference type="InterPro" id="IPR006117">
    <property type="entry name" value="2-5OAS_C_CS"/>
</dbReference>
<evidence type="ECO:0000256" key="4">
    <source>
        <dbReference type="ARBA" id="ARBA00009526"/>
    </source>
</evidence>
<keyword evidence="6" id="KW-0963">Cytoplasm</keyword>
<dbReference type="Gene3D" id="3.10.20.90">
    <property type="entry name" value="Phosphatidylinositol 3-kinase Catalytic Subunit, Chain A, domain 1"/>
    <property type="match status" value="2"/>
</dbReference>
<comment type="caution">
    <text evidence="12">The sequence shown here is derived from an EMBL/GenBank/DDBJ whole genome shotgun (WGS) entry which is preliminary data.</text>
</comment>
<evidence type="ECO:0000256" key="1">
    <source>
        <dbReference type="ARBA" id="ARBA00001112"/>
    </source>
</evidence>
<dbReference type="Pfam" id="PF10421">
    <property type="entry name" value="OAS1_C"/>
    <property type="match status" value="1"/>
</dbReference>
<comment type="catalytic activity">
    <reaction evidence="1">
        <text>3 ATP = 5'-triphosphoadenylyl-(2'-&gt;5')-adenylyl-(2'-&gt;5')-adenosine + 2 diphosphate</text>
        <dbReference type="Rhea" id="RHEA:34407"/>
        <dbReference type="ChEBI" id="CHEBI:30616"/>
        <dbReference type="ChEBI" id="CHEBI:33019"/>
        <dbReference type="ChEBI" id="CHEBI:67143"/>
        <dbReference type="EC" id="2.7.7.84"/>
    </reaction>
</comment>
<protein>
    <recommendedName>
        <fullName evidence="5">2'-5' oligoadenylate synthase</fullName>
        <ecNumber evidence="5">2.7.7.84</ecNumber>
    </recommendedName>
</protein>
<feature type="domain" description="Ubiquitin-like" evidence="11">
    <location>
        <begin position="350"/>
        <end position="421"/>
    </location>
</feature>